<dbReference type="Gene3D" id="3.40.630.30">
    <property type="match status" value="1"/>
</dbReference>
<dbReference type="PANTHER" id="PTHR43877">
    <property type="entry name" value="AMINOALKYLPHOSPHONATE N-ACETYLTRANSFERASE-RELATED-RELATED"/>
    <property type="match status" value="1"/>
</dbReference>
<protein>
    <submittedName>
        <fullName evidence="4">GNAT family N-acetyltransferase</fullName>
        <ecNumber evidence="4">2.3.-.-</ecNumber>
    </submittedName>
</protein>
<keyword evidence="1 4" id="KW-0808">Transferase</keyword>
<evidence type="ECO:0000313" key="4">
    <source>
        <dbReference type="EMBL" id="MFC7421696.1"/>
    </source>
</evidence>
<dbReference type="Proteomes" id="UP001596473">
    <property type="component" value="Unassembled WGS sequence"/>
</dbReference>
<evidence type="ECO:0000256" key="1">
    <source>
        <dbReference type="ARBA" id="ARBA00022679"/>
    </source>
</evidence>
<evidence type="ECO:0000256" key="2">
    <source>
        <dbReference type="ARBA" id="ARBA00023315"/>
    </source>
</evidence>
<organism evidence="4 5">
    <name type="scientific">Iodobacter arcticus</name>
    <dbReference type="NCBI Taxonomy" id="590593"/>
    <lineage>
        <taxon>Bacteria</taxon>
        <taxon>Pseudomonadati</taxon>
        <taxon>Pseudomonadota</taxon>
        <taxon>Betaproteobacteria</taxon>
        <taxon>Neisseriales</taxon>
        <taxon>Chitinibacteraceae</taxon>
        <taxon>Iodobacter</taxon>
    </lineage>
</organism>
<gene>
    <name evidence="4" type="ORF">ACFQNF_17685</name>
</gene>
<dbReference type="SUPFAM" id="SSF55729">
    <property type="entry name" value="Acyl-CoA N-acyltransferases (Nat)"/>
    <property type="match status" value="1"/>
</dbReference>
<dbReference type="Pfam" id="PF00583">
    <property type="entry name" value="Acetyltransf_1"/>
    <property type="match status" value="1"/>
</dbReference>
<dbReference type="InterPro" id="IPR016181">
    <property type="entry name" value="Acyl_CoA_acyltransferase"/>
</dbReference>
<evidence type="ECO:0000313" key="5">
    <source>
        <dbReference type="Proteomes" id="UP001596473"/>
    </source>
</evidence>
<keyword evidence="2 4" id="KW-0012">Acyltransferase</keyword>
<name>A0ABW2R193_9NEIS</name>
<dbReference type="RefSeq" id="WP_380189230.1">
    <property type="nucleotide sequence ID" value="NZ_JBHTBQ010000044.1"/>
</dbReference>
<feature type="domain" description="N-acetyltransferase" evidence="3">
    <location>
        <begin position="7"/>
        <end position="173"/>
    </location>
</feature>
<dbReference type="GO" id="GO:0016746">
    <property type="term" value="F:acyltransferase activity"/>
    <property type="evidence" value="ECO:0007669"/>
    <property type="project" value="UniProtKB-KW"/>
</dbReference>
<dbReference type="PROSITE" id="PS51186">
    <property type="entry name" value="GNAT"/>
    <property type="match status" value="1"/>
</dbReference>
<accession>A0ABW2R193</accession>
<dbReference type="CDD" id="cd04301">
    <property type="entry name" value="NAT_SF"/>
    <property type="match status" value="1"/>
</dbReference>
<comment type="caution">
    <text evidence="4">The sequence shown here is derived from an EMBL/GenBank/DDBJ whole genome shotgun (WGS) entry which is preliminary data.</text>
</comment>
<sequence>MKTKHLTRIRHLNPSDIPAIMDIQSACYPAELLEDAAHLLAKHQQSPASCWVATIQEEVSAYLLTHPWSGDTPPDLNAPLPPASTHCNIHFIHDLAVHPKAQGAGLARLLMDSALSWSQQHPFTHLRLIAVAGAKHFWLKQGFTLIEPLNNKIINKLNRYGPDTHYLEANLYSTHKISP</sequence>
<evidence type="ECO:0000259" key="3">
    <source>
        <dbReference type="PROSITE" id="PS51186"/>
    </source>
</evidence>
<reference evidence="5" key="1">
    <citation type="journal article" date="2019" name="Int. J. Syst. Evol. Microbiol.">
        <title>The Global Catalogue of Microorganisms (GCM) 10K type strain sequencing project: providing services to taxonomists for standard genome sequencing and annotation.</title>
        <authorList>
            <consortium name="The Broad Institute Genomics Platform"/>
            <consortium name="The Broad Institute Genome Sequencing Center for Infectious Disease"/>
            <person name="Wu L."/>
            <person name="Ma J."/>
        </authorList>
    </citation>
    <scope>NUCLEOTIDE SEQUENCE [LARGE SCALE GENOMIC DNA]</scope>
    <source>
        <strain evidence="5">CCUG 62945</strain>
    </source>
</reference>
<keyword evidence="5" id="KW-1185">Reference proteome</keyword>
<dbReference type="EMBL" id="JBHTBQ010000044">
    <property type="protein sequence ID" value="MFC7421696.1"/>
    <property type="molecule type" value="Genomic_DNA"/>
</dbReference>
<dbReference type="InterPro" id="IPR000182">
    <property type="entry name" value="GNAT_dom"/>
</dbReference>
<dbReference type="InterPro" id="IPR050832">
    <property type="entry name" value="Bact_Acetyltransf"/>
</dbReference>
<dbReference type="EC" id="2.3.-.-" evidence="4"/>
<proteinExistence type="predicted"/>